<feature type="compositionally biased region" description="Basic and acidic residues" evidence="1">
    <location>
        <begin position="54"/>
        <end position="63"/>
    </location>
</feature>
<dbReference type="AlphaFoldDB" id="A0A511K943"/>
<reference evidence="2 3" key="1">
    <citation type="submission" date="2019-07" db="EMBL/GenBank/DDBJ databases">
        <title>Rhodotorula toruloides NBRC10032 genome sequencing.</title>
        <authorList>
            <person name="Shida Y."/>
            <person name="Takaku H."/>
            <person name="Ogasawara W."/>
            <person name="Mori K."/>
        </authorList>
    </citation>
    <scope>NUCLEOTIDE SEQUENCE [LARGE SCALE GENOMIC DNA]</scope>
    <source>
        <strain evidence="2 3">NBRC10032</strain>
    </source>
</reference>
<feature type="region of interest" description="Disordered" evidence="1">
    <location>
        <begin position="275"/>
        <end position="342"/>
    </location>
</feature>
<dbReference type="EMBL" id="BJWK01000002">
    <property type="protein sequence ID" value="GEM06869.1"/>
    <property type="molecule type" value="Genomic_DNA"/>
</dbReference>
<accession>A0A511K943</accession>
<feature type="compositionally biased region" description="Low complexity" evidence="1">
    <location>
        <begin position="286"/>
        <end position="307"/>
    </location>
</feature>
<name>A0A511K943_RHOTO</name>
<feature type="compositionally biased region" description="Polar residues" evidence="1">
    <location>
        <begin position="78"/>
        <end position="91"/>
    </location>
</feature>
<gene>
    <name evidence="2" type="ORF">Rt10032_c02g0886</name>
</gene>
<feature type="region of interest" description="Disordered" evidence="1">
    <location>
        <begin position="1"/>
        <end position="97"/>
    </location>
</feature>
<evidence type="ECO:0000256" key="1">
    <source>
        <dbReference type="SAM" id="MobiDB-lite"/>
    </source>
</evidence>
<dbReference type="Proteomes" id="UP000321518">
    <property type="component" value="Unassembled WGS sequence"/>
</dbReference>
<comment type="caution">
    <text evidence="2">The sequence shown here is derived from an EMBL/GenBank/DDBJ whole genome shotgun (WGS) entry which is preliminary data.</text>
</comment>
<evidence type="ECO:0000313" key="3">
    <source>
        <dbReference type="Proteomes" id="UP000321518"/>
    </source>
</evidence>
<proteinExistence type="predicted"/>
<protein>
    <submittedName>
        <fullName evidence="2">Proteophosphoglycan ppg4</fullName>
    </submittedName>
</protein>
<feature type="compositionally biased region" description="Low complexity" evidence="1">
    <location>
        <begin position="31"/>
        <end position="47"/>
    </location>
</feature>
<sequence>MRALARSSETDDAKKREARRKTIHAQLLKQSASSPSASSPSLSVPDSPRTPRSPQEEAFDRALFEGNTLRKSLGATLLSENAPSRRSSATPTLRPGQADALVGDGHLRLVDFDGSHDPPVIANGLAGSVSETSSEVSSLPSFPDVPTTSFSADDPFAGRSAVINAPPIALRLLDDAVEELAFALRRRAPHVSALADNRLSLASESGQSQYHDAEDDSIPVSFHEVPVAPVALAPVDGLDDADGREKTREWIMETLATGIVQGAAGRTLGDIAEADEEELRRRSREPSSQSVHRTPPTSSTPLLPSPLRSIGSNGRWREVSAGSSMSVPVSPRSRHDISPAPSVRSVASSAAVSYTAPNRNGSGLSKSKFALGKKLGAFFSANSSSSSLPLRTSGGISSRDVVLGESLFDGNGGSVARRGANSTPVEVLVTSPDGTNTHSASPAAKADAGTLEDLLTRFKEEEKERLKTIAAARSRVVGAESSVDPGVIIAA</sequence>
<dbReference type="OrthoDB" id="2527465at2759"/>
<organism evidence="2 3">
    <name type="scientific">Rhodotorula toruloides</name>
    <name type="common">Yeast</name>
    <name type="synonym">Rhodosporidium toruloides</name>
    <dbReference type="NCBI Taxonomy" id="5286"/>
    <lineage>
        <taxon>Eukaryota</taxon>
        <taxon>Fungi</taxon>
        <taxon>Dikarya</taxon>
        <taxon>Basidiomycota</taxon>
        <taxon>Pucciniomycotina</taxon>
        <taxon>Microbotryomycetes</taxon>
        <taxon>Sporidiobolales</taxon>
        <taxon>Sporidiobolaceae</taxon>
        <taxon>Rhodotorula</taxon>
    </lineage>
</organism>
<evidence type="ECO:0000313" key="2">
    <source>
        <dbReference type="EMBL" id="GEM06869.1"/>
    </source>
</evidence>